<reference evidence="2" key="1">
    <citation type="submission" date="2013-12" db="EMBL/GenBank/DDBJ databases">
        <title>The Genome Sequence of Aphanomyces invadans NJM9701.</title>
        <authorList>
            <consortium name="The Broad Institute Genomics Platform"/>
            <person name="Russ C."/>
            <person name="Tyler B."/>
            <person name="van West P."/>
            <person name="Dieguez-Uribeondo J."/>
            <person name="Young S.K."/>
            <person name="Zeng Q."/>
            <person name="Gargeya S."/>
            <person name="Fitzgerald M."/>
            <person name="Abouelleil A."/>
            <person name="Alvarado L."/>
            <person name="Chapman S.B."/>
            <person name="Gainer-Dewar J."/>
            <person name="Goldberg J."/>
            <person name="Griggs A."/>
            <person name="Gujja S."/>
            <person name="Hansen M."/>
            <person name="Howarth C."/>
            <person name="Imamovic A."/>
            <person name="Ireland A."/>
            <person name="Larimer J."/>
            <person name="McCowan C."/>
            <person name="Murphy C."/>
            <person name="Pearson M."/>
            <person name="Poon T.W."/>
            <person name="Priest M."/>
            <person name="Roberts A."/>
            <person name="Saif S."/>
            <person name="Shea T."/>
            <person name="Sykes S."/>
            <person name="Wortman J."/>
            <person name="Nusbaum C."/>
            <person name="Birren B."/>
        </authorList>
    </citation>
    <scope>NUCLEOTIDE SEQUENCE [LARGE SCALE GENOMIC DNA]</scope>
    <source>
        <strain evidence="2">NJM9701</strain>
    </source>
</reference>
<name>A0A024UAY9_9STRA</name>
<protein>
    <submittedName>
        <fullName evidence="2">Uncharacterized protein</fullName>
    </submittedName>
</protein>
<accession>A0A024UAY9</accession>
<dbReference type="EMBL" id="KI913960">
    <property type="protein sequence ID" value="ETW03062.1"/>
    <property type="molecule type" value="Genomic_DNA"/>
</dbReference>
<evidence type="ECO:0000256" key="1">
    <source>
        <dbReference type="SAM" id="MobiDB-lite"/>
    </source>
</evidence>
<gene>
    <name evidence="2" type="ORF">H310_05491</name>
</gene>
<dbReference type="eggNOG" id="ENOG502QW3Y">
    <property type="taxonomic scope" value="Eukaryota"/>
</dbReference>
<sequence length="417" mass="46553">MASWFGHTQTVASISKSVTTVAGGIICLETNLSNFMKKVIYYEGFFQRRSGNLPEDVNYAARKLLRRCHEYREAIREELQSSVAYVADAGRWIIGMEDWNTKMEKRMHQISELVILANSLLAEYAITGVPTSNDVLNDLSAYVNVFTSTITLQDDALFHDSLKAKTVSRHTSPQEAPHVATTPSPIDTSKRPSPPAPLPMALYPAPTADLDDFDRHDLDCSPVPDDDDRLNPFNVTMDTTLHVQPRTEPMTIPKKPDASTARDSVGSSGSSGGRSLSQSNSFPNDYCHLEREYGDELSEMTSFSSTAPRKEWRPMALPFPAKKRNGPAPKPYENAVYDLTVSFDFQKERTSNPFVAKTFAVERKNSLDEHPIMEEELGQDDATDEDDDGGRWWTRQGGPPHSSRVEASVDQANVDER</sequence>
<feature type="region of interest" description="Disordered" evidence="1">
    <location>
        <begin position="168"/>
        <end position="283"/>
    </location>
</feature>
<proteinExistence type="predicted"/>
<feature type="region of interest" description="Disordered" evidence="1">
    <location>
        <begin position="363"/>
        <end position="417"/>
    </location>
</feature>
<feature type="compositionally biased region" description="Acidic residues" evidence="1">
    <location>
        <begin position="374"/>
        <end position="388"/>
    </location>
</feature>
<dbReference type="VEuPathDB" id="FungiDB:H310_05491"/>
<evidence type="ECO:0000313" key="2">
    <source>
        <dbReference type="EMBL" id="ETW03062.1"/>
    </source>
</evidence>
<organism evidence="2">
    <name type="scientific">Aphanomyces invadans</name>
    <dbReference type="NCBI Taxonomy" id="157072"/>
    <lineage>
        <taxon>Eukaryota</taxon>
        <taxon>Sar</taxon>
        <taxon>Stramenopiles</taxon>
        <taxon>Oomycota</taxon>
        <taxon>Saprolegniomycetes</taxon>
        <taxon>Saprolegniales</taxon>
        <taxon>Verrucalvaceae</taxon>
        <taxon>Aphanomyces</taxon>
    </lineage>
</organism>
<dbReference type="RefSeq" id="XP_008868446.1">
    <property type="nucleotide sequence ID" value="XM_008870224.1"/>
</dbReference>
<feature type="compositionally biased region" description="Polar residues" evidence="1">
    <location>
        <begin position="233"/>
        <end position="242"/>
    </location>
</feature>
<feature type="compositionally biased region" description="Basic and acidic residues" evidence="1">
    <location>
        <begin position="363"/>
        <end position="373"/>
    </location>
</feature>
<dbReference type="GeneID" id="20082541"/>
<feature type="compositionally biased region" description="Low complexity" evidence="1">
    <location>
        <begin position="199"/>
        <end position="208"/>
    </location>
</feature>
<feature type="compositionally biased region" description="Low complexity" evidence="1">
    <location>
        <begin position="264"/>
        <end position="281"/>
    </location>
</feature>
<dbReference type="OrthoDB" id="166629at2759"/>
<dbReference type="AlphaFoldDB" id="A0A024UAY9"/>